<name>A0A0K3CKX9_RHOTO</name>
<organism evidence="3 4">
    <name type="scientific">Rhodotorula toruloides</name>
    <name type="common">Yeast</name>
    <name type="synonym">Rhodosporidium toruloides</name>
    <dbReference type="NCBI Taxonomy" id="5286"/>
    <lineage>
        <taxon>Eukaryota</taxon>
        <taxon>Fungi</taxon>
        <taxon>Dikarya</taxon>
        <taxon>Basidiomycota</taxon>
        <taxon>Pucciniomycotina</taxon>
        <taxon>Microbotryomycetes</taxon>
        <taxon>Sporidiobolales</taxon>
        <taxon>Sporidiobolaceae</taxon>
        <taxon>Rhodotorula</taxon>
    </lineage>
</organism>
<proteinExistence type="predicted"/>
<evidence type="ECO:0000256" key="1">
    <source>
        <dbReference type="SAM" id="Coils"/>
    </source>
</evidence>
<evidence type="ECO:0000313" key="3">
    <source>
        <dbReference type="EMBL" id="CTR07856.1"/>
    </source>
</evidence>
<dbReference type="EMBL" id="CWKI01000007">
    <property type="protein sequence ID" value="CTR07856.1"/>
    <property type="molecule type" value="Genomic_DNA"/>
</dbReference>
<feature type="region of interest" description="Disordered" evidence="2">
    <location>
        <begin position="259"/>
        <end position="278"/>
    </location>
</feature>
<feature type="coiled-coil region" evidence="1">
    <location>
        <begin position="206"/>
        <end position="255"/>
    </location>
</feature>
<dbReference type="Proteomes" id="UP000199069">
    <property type="component" value="Unassembled WGS sequence"/>
</dbReference>
<evidence type="ECO:0000256" key="2">
    <source>
        <dbReference type="SAM" id="MobiDB-lite"/>
    </source>
</evidence>
<reference evidence="3 4" key="1">
    <citation type="submission" date="2015-07" db="EMBL/GenBank/DDBJ databases">
        <authorList>
            <person name="Cajimat M.N.B."/>
            <person name="Milazzo M.L."/>
            <person name="Fulhorst C.F."/>
        </authorList>
    </citation>
    <scope>NUCLEOTIDE SEQUENCE [LARGE SCALE GENOMIC DNA]</scope>
    <source>
        <strain evidence="3">Single colony</strain>
    </source>
</reference>
<feature type="compositionally biased region" description="Basic residues" evidence="2">
    <location>
        <begin position="264"/>
        <end position="278"/>
    </location>
</feature>
<accession>A0A0K3CKX9</accession>
<evidence type="ECO:0000313" key="4">
    <source>
        <dbReference type="Proteomes" id="UP000199069"/>
    </source>
</evidence>
<keyword evidence="1" id="KW-0175">Coiled coil</keyword>
<feature type="compositionally biased region" description="Acidic residues" evidence="2">
    <location>
        <begin position="69"/>
        <end position="81"/>
    </location>
</feature>
<feature type="region of interest" description="Disordered" evidence="2">
    <location>
        <begin position="17"/>
        <end position="106"/>
    </location>
</feature>
<gene>
    <name evidence="3" type="primary">FGENESH: predicted gene_7.102</name>
    <name evidence="3" type="ORF">BN2166_0037170</name>
</gene>
<protein>
    <submittedName>
        <fullName evidence="3">Uncharacterized protein</fullName>
    </submittedName>
</protein>
<dbReference type="AlphaFoldDB" id="A0A0K3CKX9"/>
<sequence length="278" mass="30359">MAPPAIPGMRFGEPVTNDFGACMQSQPVDAHTHAGPRRSDPFPFTFARPAGRAPRQSMHSGRNGGWASDESEESEGWTDEEFGARGEGMEGVEGLGGNERIAPSAATQAGKILRDFKRMPMANEPTDDLVAFKATYTGSLDKSKQVLGLMGEKNRDELAAQMLKYETRKSKTLGILEEQKRKLVGDVAAADYKKAADLMDRLDSLASQAVQNRHQAKRDLEQIRTNTSARLASLKKQYEARAKVFESDMGELSAKTAQGLGAKGKGRGRKQGLGCWRR</sequence>
<keyword evidence="4" id="KW-1185">Reference proteome</keyword>